<evidence type="ECO:0000259" key="2">
    <source>
        <dbReference type="Pfam" id="PF17751"/>
    </source>
</evidence>
<dbReference type="InterPro" id="IPR041611">
    <property type="entry name" value="SKICH"/>
</dbReference>
<dbReference type="Proteomes" id="UP001075354">
    <property type="component" value="Chromosome 14"/>
</dbReference>
<comment type="caution">
    <text evidence="3">The sequence shown here is derived from an EMBL/GenBank/DDBJ whole genome shotgun (WGS) entry which is preliminary data.</text>
</comment>
<dbReference type="AlphaFoldDB" id="A0AAV7X864"/>
<organism evidence="3 4">
    <name type="scientific">Megalurothrips usitatus</name>
    <name type="common">bean blossom thrips</name>
    <dbReference type="NCBI Taxonomy" id="439358"/>
    <lineage>
        <taxon>Eukaryota</taxon>
        <taxon>Metazoa</taxon>
        <taxon>Ecdysozoa</taxon>
        <taxon>Arthropoda</taxon>
        <taxon>Hexapoda</taxon>
        <taxon>Insecta</taxon>
        <taxon>Pterygota</taxon>
        <taxon>Neoptera</taxon>
        <taxon>Paraneoptera</taxon>
        <taxon>Thysanoptera</taxon>
        <taxon>Terebrantia</taxon>
        <taxon>Thripoidea</taxon>
        <taxon>Thripidae</taxon>
        <taxon>Megalurothrips</taxon>
    </lineage>
</organism>
<evidence type="ECO:0000256" key="1">
    <source>
        <dbReference type="SAM" id="Coils"/>
    </source>
</evidence>
<evidence type="ECO:0000313" key="3">
    <source>
        <dbReference type="EMBL" id="KAJ1520737.1"/>
    </source>
</evidence>
<keyword evidence="1" id="KW-0175">Coiled coil</keyword>
<dbReference type="Pfam" id="PF17751">
    <property type="entry name" value="SKICH"/>
    <property type="match status" value="1"/>
</dbReference>
<keyword evidence="4" id="KW-1185">Reference proteome</keyword>
<accession>A0AAV7X864</accession>
<proteinExistence type="predicted"/>
<reference evidence="3" key="1">
    <citation type="submission" date="2022-12" db="EMBL/GenBank/DDBJ databases">
        <title>Chromosome-level genome assembly of the bean flower thrips Megalurothrips usitatus.</title>
        <authorList>
            <person name="Ma L."/>
            <person name="Liu Q."/>
            <person name="Li H."/>
            <person name="Cai W."/>
        </authorList>
    </citation>
    <scope>NUCLEOTIDE SEQUENCE</scope>
    <source>
        <strain evidence="3">Cailab_2022a</strain>
    </source>
</reference>
<dbReference type="Gene3D" id="2.60.40.2840">
    <property type="match status" value="1"/>
</dbReference>
<evidence type="ECO:0000313" key="4">
    <source>
        <dbReference type="Proteomes" id="UP001075354"/>
    </source>
</evidence>
<feature type="domain" description="SKICH" evidence="2">
    <location>
        <begin position="14"/>
        <end position="118"/>
    </location>
</feature>
<sequence>MRAMTPNHNSKPPISFRGVKDRYRFPSTIIVDYILAGHEVQTSPTDFIGIYPRGWNDLIQFVGFECAKYMPCAEETLDRCLEITCKPPVFNVKFDTEYQFVYVHHTNKVLGKSKFFRFVEEFVDEVDDWKESEAPDWTGTNDSNWQDEKACATPGQNISIGDANIEMGPLELEYNRVFFQNSKCSNSVDKSDAAHGGLNGASNSCLMPPLVQSFQTLSKRRALVKTRDGGYDIVAHNGYLSPTGACFQFLRASPNSPGGDNGMNRKFFTRDQSVNTVQSVNTNGCESNHSSNFQMVPLSSGHDLRSGAVPKRCSKCQAPSDYQLRQKLVEHELDQAYDQIRDLNNILDKVKRDLELSQAAQAKLRAVNGIAKKDREEAIILANSLLMAIFGQGKSKGDMNQLSNPHALPSWLDEVCYGEHKFLFPSEPPIRGQSRAVTKQFTLLKAIIGHQEEKIGKLNLELISYRSTKEAMERNRPPFPREHRARKKWKSRYLWERNENSEKQKLDVDVTSKISLEPIDLKEDETIGEGTNSSLETVECHEVRDGPLIVQPKFYQLDAMLASV</sequence>
<name>A0AAV7X864_9NEOP</name>
<protein>
    <recommendedName>
        <fullName evidence="2">SKICH domain-containing protein</fullName>
    </recommendedName>
</protein>
<feature type="coiled-coil region" evidence="1">
    <location>
        <begin position="333"/>
        <end position="360"/>
    </location>
</feature>
<gene>
    <name evidence="3" type="ORF">ONE63_003832</name>
</gene>
<dbReference type="EMBL" id="JAPTSV010000014">
    <property type="protein sequence ID" value="KAJ1520737.1"/>
    <property type="molecule type" value="Genomic_DNA"/>
</dbReference>